<dbReference type="InterPro" id="IPR036291">
    <property type="entry name" value="NAD(P)-bd_dom_sf"/>
</dbReference>
<evidence type="ECO:0008006" key="4">
    <source>
        <dbReference type="Google" id="ProtNLM"/>
    </source>
</evidence>
<dbReference type="EMBL" id="LGTQ01000010">
    <property type="protein sequence ID" value="KPM47535.1"/>
    <property type="molecule type" value="Genomic_DNA"/>
</dbReference>
<proteinExistence type="predicted"/>
<keyword evidence="3" id="KW-1185">Reference proteome</keyword>
<keyword evidence="1" id="KW-0560">Oxidoreductase</keyword>
<comment type="caution">
    <text evidence="2">The sequence shown here is derived from an EMBL/GenBank/DDBJ whole genome shotgun (WGS) entry which is preliminary data.</text>
</comment>
<dbReference type="PRINTS" id="PR00081">
    <property type="entry name" value="GDHRDH"/>
</dbReference>
<evidence type="ECO:0000313" key="3">
    <source>
        <dbReference type="Proteomes" id="UP000050454"/>
    </source>
</evidence>
<dbReference type="AlphaFoldDB" id="A0A0P7C5S2"/>
<dbReference type="PANTHER" id="PTHR43157">
    <property type="entry name" value="PHOSPHATIDYLINOSITOL-GLYCAN BIOSYNTHESIS CLASS F PROTEIN-RELATED"/>
    <property type="match status" value="1"/>
</dbReference>
<organism evidence="2 3">
    <name type="scientific">Jiulongibacter sediminis</name>
    <dbReference type="NCBI Taxonomy" id="1605367"/>
    <lineage>
        <taxon>Bacteria</taxon>
        <taxon>Pseudomonadati</taxon>
        <taxon>Bacteroidota</taxon>
        <taxon>Cytophagia</taxon>
        <taxon>Cytophagales</taxon>
        <taxon>Leadbetterellaceae</taxon>
        <taxon>Jiulongibacter</taxon>
    </lineage>
</organism>
<evidence type="ECO:0000313" key="2">
    <source>
        <dbReference type="EMBL" id="KPM47535.1"/>
    </source>
</evidence>
<dbReference type="GO" id="GO:0016491">
    <property type="term" value="F:oxidoreductase activity"/>
    <property type="evidence" value="ECO:0007669"/>
    <property type="project" value="UniProtKB-KW"/>
</dbReference>
<accession>A0A0P7C5S2</accession>
<dbReference type="Proteomes" id="UP000050454">
    <property type="component" value="Unassembled WGS sequence"/>
</dbReference>
<evidence type="ECO:0000256" key="1">
    <source>
        <dbReference type="ARBA" id="ARBA00023002"/>
    </source>
</evidence>
<name>A0A0P7C5S2_9BACT</name>
<dbReference type="Gene3D" id="3.40.50.720">
    <property type="entry name" value="NAD(P)-binding Rossmann-like Domain"/>
    <property type="match status" value="1"/>
</dbReference>
<dbReference type="OrthoDB" id="597510at2"/>
<dbReference type="Pfam" id="PF00106">
    <property type="entry name" value="adh_short"/>
    <property type="match status" value="1"/>
</dbReference>
<dbReference type="PANTHER" id="PTHR43157:SF31">
    <property type="entry name" value="PHOSPHATIDYLINOSITOL-GLYCAN BIOSYNTHESIS CLASS F PROTEIN"/>
    <property type="match status" value="1"/>
</dbReference>
<dbReference type="STRING" id="1605367.AFM12_13600"/>
<sequence length="275" mass="30107">MKTQNVTLITGATSGIGKATAEALSEKGHKLIILARNPDKAKALIASLPGEAEFITCDFENLDSVSQAANEVLKQTDHLENLINNAGAIFQAREETAQGFEKHFGVNHLAPFLLTEKLLPLILKSDGRVINVSSDLYKQAKVDFDNLQLQNGYAPMLGYANSKLFNLLHAKELAEKYRVQNLQAYSLHPGVIRSNFGSDFSGGMGFLLNLMKPFMKGTQAGASTSVMLADSERDAFVSGSYFKNKKPVSTKADLVNNDLSKRIWDVSEELVSSYM</sequence>
<reference evidence="2 3" key="1">
    <citation type="submission" date="2015-07" db="EMBL/GenBank/DDBJ databases">
        <title>The draft genome sequence of Leadbetterella sp. JN14-9.</title>
        <authorList>
            <person name="Liu Y."/>
            <person name="Du J."/>
            <person name="Shao Z."/>
        </authorList>
    </citation>
    <scope>NUCLEOTIDE SEQUENCE [LARGE SCALE GENOMIC DNA]</scope>
    <source>
        <strain evidence="2 3">JN14-9</strain>
    </source>
</reference>
<protein>
    <recommendedName>
        <fullName evidence="4">Short-chain dehydrogenase</fullName>
    </recommendedName>
</protein>
<dbReference type="RefSeq" id="WP_055149149.1">
    <property type="nucleotide sequence ID" value="NZ_JXSZ01000010.1"/>
</dbReference>
<gene>
    <name evidence="2" type="ORF">AFM12_13600</name>
</gene>
<dbReference type="SUPFAM" id="SSF51735">
    <property type="entry name" value="NAD(P)-binding Rossmann-fold domains"/>
    <property type="match status" value="1"/>
</dbReference>
<dbReference type="InterPro" id="IPR002347">
    <property type="entry name" value="SDR_fam"/>
</dbReference>